<evidence type="ECO:0000313" key="5">
    <source>
        <dbReference type="Proteomes" id="UP001156856"/>
    </source>
</evidence>
<gene>
    <name evidence="3" type="ORF">GCM10007888_53800</name>
    <name evidence="2" type="ORF">MOX02_29040</name>
</gene>
<sequence length="193" mass="19557">MSAPGLRVVKLGGSLLGDRERLRATLAALAAGAEGPCIVVPGGGPFADAVRRAQGALAFDDALAHRLALDAMGRMAEVLSALEPAAAIVREPAEAARRAAAGALPVWDPAGLRAGRPDIPESWSVTSDSLALWLAAEVGAAACILVKAAPCPPGAGPAELARLGLVDAAFPDFAARYGGRIELRGAERVREAA</sequence>
<dbReference type="OrthoDB" id="6683219at2"/>
<dbReference type="Pfam" id="PF00696">
    <property type="entry name" value="AA_kinase"/>
    <property type="match status" value="1"/>
</dbReference>
<dbReference type="AlphaFoldDB" id="A0A512J4H2"/>
<proteinExistence type="predicted"/>
<name>A0A512J4H2_9HYPH</name>
<evidence type="ECO:0000313" key="4">
    <source>
        <dbReference type="Proteomes" id="UP000321960"/>
    </source>
</evidence>
<evidence type="ECO:0000313" key="2">
    <source>
        <dbReference type="EMBL" id="GEP04866.1"/>
    </source>
</evidence>
<dbReference type="Proteomes" id="UP000321960">
    <property type="component" value="Unassembled WGS sequence"/>
</dbReference>
<dbReference type="EMBL" id="BJZU01000054">
    <property type="protein sequence ID" value="GEP04866.1"/>
    <property type="molecule type" value="Genomic_DNA"/>
</dbReference>
<organism evidence="2 4">
    <name type="scientific">Methylobacterium oxalidis</name>
    <dbReference type="NCBI Taxonomy" id="944322"/>
    <lineage>
        <taxon>Bacteria</taxon>
        <taxon>Pseudomonadati</taxon>
        <taxon>Pseudomonadota</taxon>
        <taxon>Alphaproteobacteria</taxon>
        <taxon>Hyphomicrobiales</taxon>
        <taxon>Methylobacteriaceae</taxon>
        <taxon>Methylobacterium</taxon>
    </lineage>
</organism>
<accession>A0A512J4H2</accession>
<reference evidence="3" key="1">
    <citation type="journal article" date="2014" name="Int. J. Syst. Evol. Microbiol.">
        <title>Complete genome of a new Firmicutes species belonging to the dominant human colonic microbiota ('Ruminococcus bicirculans') reveals two chromosomes and a selective capacity to utilize plant glucans.</title>
        <authorList>
            <consortium name="NISC Comparative Sequencing Program"/>
            <person name="Wegmann U."/>
            <person name="Louis P."/>
            <person name="Goesmann A."/>
            <person name="Henrissat B."/>
            <person name="Duncan S.H."/>
            <person name="Flint H.J."/>
        </authorList>
    </citation>
    <scope>NUCLEOTIDE SEQUENCE</scope>
    <source>
        <strain evidence="3">NBRC 107715</strain>
    </source>
</reference>
<dbReference type="Gene3D" id="3.40.1160.10">
    <property type="entry name" value="Acetylglutamate kinase-like"/>
    <property type="match status" value="1"/>
</dbReference>
<dbReference type="SUPFAM" id="SSF53633">
    <property type="entry name" value="Carbamate kinase-like"/>
    <property type="match status" value="1"/>
</dbReference>
<dbReference type="EMBL" id="BSPK01000109">
    <property type="protein sequence ID" value="GLS66997.1"/>
    <property type="molecule type" value="Genomic_DNA"/>
</dbReference>
<evidence type="ECO:0000313" key="3">
    <source>
        <dbReference type="EMBL" id="GLS66997.1"/>
    </source>
</evidence>
<comment type="caution">
    <text evidence="2">The sequence shown here is derived from an EMBL/GenBank/DDBJ whole genome shotgun (WGS) entry which is preliminary data.</text>
</comment>
<dbReference type="InterPro" id="IPR036393">
    <property type="entry name" value="AceGlu_kinase-like_sf"/>
</dbReference>
<dbReference type="Proteomes" id="UP001156856">
    <property type="component" value="Unassembled WGS sequence"/>
</dbReference>
<dbReference type="RefSeq" id="WP_147026462.1">
    <property type="nucleotide sequence ID" value="NZ_BJZU01000054.1"/>
</dbReference>
<dbReference type="InterPro" id="IPR001048">
    <property type="entry name" value="Asp/Glu/Uridylate_kinase"/>
</dbReference>
<protein>
    <recommendedName>
        <fullName evidence="1">Aspartate/glutamate/uridylate kinase domain-containing protein</fullName>
    </recommendedName>
</protein>
<feature type="domain" description="Aspartate/glutamate/uridylate kinase" evidence="1">
    <location>
        <begin position="7"/>
        <end position="147"/>
    </location>
</feature>
<reference evidence="3" key="4">
    <citation type="submission" date="2023-01" db="EMBL/GenBank/DDBJ databases">
        <title>Draft genome sequence of Methylobacterium oxalidis strain NBRC 107715.</title>
        <authorList>
            <person name="Sun Q."/>
            <person name="Mori K."/>
        </authorList>
    </citation>
    <scope>NUCLEOTIDE SEQUENCE</scope>
    <source>
        <strain evidence="3">NBRC 107715</strain>
    </source>
</reference>
<reference evidence="5" key="2">
    <citation type="journal article" date="2019" name="Int. J. Syst. Evol. Microbiol.">
        <title>The Global Catalogue of Microorganisms (GCM) 10K type strain sequencing project: providing services to taxonomists for standard genome sequencing and annotation.</title>
        <authorList>
            <consortium name="The Broad Institute Genomics Platform"/>
            <consortium name="The Broad Institute Genome Sequencing Center for Infectious Disease"/>
            <person name="Wu L."/>
            <person name="Ma J."/>
        </authorList>
    </citation>
    <scope>NUCLEOTIDE SEQUENCE [LARGE SCALE GENOMIC DNA]</scope>
    <source>
        <strain evidence="5">NBRC 107715</strain>
    </source>
</reference>
<keyword evidence="5" id="KW-1185">Reference proteome</keyword>
<evidence type="ECO:0000259" key="1">
    <source>
        <dbReference type="Pfam" id="PF00696"/>
    </source>
</evidence>
<reference evidence="2 4" key="3">
    <citation type="submission" date="2019-07" db="EMBL/GenBank/DDBJ databases">
        <title>Whole genome shotgun sequence of Methylobacterium oxalidis NBRC 107715.</title>
        <authorList>
            <person name="Hosoyama A."/>
            <person name="Uohara A."/>
            <person name="Ohji S."/>
            <person name="Ichikawa N."/>
        </authorList>
    </citation>
    <scope>NUCLEOTIDE SEQUENCE [LARGE SCALE GENOMIC DNA]</scope>
    <source>
        <strain evidence="2 4">NBRC 107715</strain>
    </source>
</reference>